<name>A0A3E3EHP8_9FIRM</name>
<gene>
    <name evidence="1" type="ORF">DXB93_01770</name>
</gene>
<accession>A0A3E3EHP8</accession>
<dbReference type="Proteomes" id="UP000261032">
    <property type="component" value="Unassembled WGS sequence"/>
</dbReference>
<sequence>MLTLPIKRKWFDMILSGEKKEEYRDIKPYYTSRFENELDFCQFFFGEDCLIIILRNGYSKNSPYIKVRCTLTKGYGKEKWGAETGKKYYVLKIVEIMEVGNDGD</sequence>
<comment type="caution">
    <text evidence="1">The sequence shown here is derived from an EMBL/GenBank/DDBJ whole genome shotgun (WGS) entry which is preliminary data.</text>
</comment>
<dbReference type="AlphaFoldDB" id="A0A3E3EHP8"/>
<organism evidence="1 2">
    <name type="scientific">Thomasclavelia ramosa</name>
    <dbReference type="NCBI Taxonomy" id="1547"/>
    <lineage>
        <taxon>Bacteria</taxon>
        <taxon>Bacillati</taxon>
        <taxon>Bacillota</taxon>
        <taxon>Erysipelotrichia</taxon>
        <taxon>Erysipelotrichales</taxon>
        <taxon>Coprobacillaceae</taxon>
        <taxon>Thomasclavelia</taxon>
    </lineage>
</organism>
<reference evidence="1 2" key="1">
    <citation type="submission" date="2018-08" db="EMBL/GenBank/DDBJ databases">
        <title>A genome reference for cultivated species of the human gut microbiota.</title>
        <authorList>
            <person name="Zou Y."/>
            <person name="Xue W."/>
            <person name="Luo G."/>
        </authorList>
    </citation>
    <scope>NUCLEOTIDE SEQUENCE [LARGE SCALE GENOMIC DNA]</scope>
    <source>
        <strain evidence="1 2">OM06-4</strain>
    </source>
</reference>
<evidence type="ECO:0000313" key="1">
    <source>
        <dbReference type="EMBL" id="RGD86918.1"/>
    </source>
</evidence>
<evidence type="ECO:0000313" key="2">
    <source>
        <dbReference type="Proteomes" id="UP000261032"/>
    </source>
</evidence>
<proteinExistence type="predicted"/>
<dbReference type="RefSeq" id="WP_117580272.1">
    <property type="nucleotide sequence ID" value="NZ_JADMRP010000049.1"/>
</dbReference>
<dbReference type="EMBL" id="QUSL01000002">
    <property type="protein sequence ID" value="RGD86918.1"/>
    <property type="molecule type" value="Genomic_DNA"/>
</dbReference>
<protein>
    <submittedName>
        <fullName evidence="1">ASCH domain-containing protein</fullName>
    </submittedName>
</protein>